<dbReference type="InterPro" id="IPR036249">
    <property type="entry name" value="Thioredoxin-like_sf"/>
</dbReference>
<dbReference type="InterPro" id="IPR033954">
    <property type="entry name" value="DiS-bond_Isoase_DsbC/G"/>
</dbReference>
<dbReference type="CDD" id="cd03020">
    <property type="entry name" value="DsbA_DsbC_DsbG"/>
    <property type="match status" value="1"/>
</dbReference>
<dbReference type="PANTHER" id="PTHR35272:SF3">
    <property type="entry name" value="THIOL:DISULFIDE INTERCHANGE PROTEIN DSBC"/>
    <property type="match status" value="1"/>
</dbReference>
<evidence type="ECO:0000256" key="5">
    <source>
        <dbReference type="ARBA" id="ARBA00023157"/>
    </source>
</evidence>
<evidence type="ECO:0000256" key="6">
    <source>
        <dbReference type="ARBA" id="ARBA00023284"/>
    </source>
</evidence>
<feature type="chain" id="PRO_5045000368" description="Thiol:disulfide interchange protein" evidence="7">
    <location>
        <begin position="21"/>
        <end position="236"/>
    </location>
</feature>
<keyword evidence="4 7" id="KW-0574">Periplasm</keyword>
<proteinExistence type="inferred from homology"/>
<evidence type="ECO:0000256" key="3">
    <source>
        <dbReference type="ARBA" id="ARBA00022729"/>
    </source>
</evidence>
<comment type="function">
    <text evidence="7">Required for disulfide bond formation in some periplasmic proteins. Acts by transferring its disulfide bond to other proteins and is reduced in the process.</text>
</comment>
<reference evidence="10 11" key="1">
    <citation type="submission" date="2023-12" db="EMBL/GenBank/DDBJ databases">
        <title>Thiobacillus sedimentum sp. nov., a chemolithoautotrophic sulfur-oxidizing bacterium isolated from freshwater sediment.</title>
        <authorList>
            <person name="Luo J."/>
            <person name="Dai C."/>
        </authorList>
    </citation>
    <scope>NUCLEOTIDE SEQUENCE [LARGE SCALE GENOMIC DNA]</scope>
    <source>
        <strain evidence="10 11">SCUT-2</strain>
    </source>
</reference>
<dbReference type="PANTHER" id="PTHR35272">
    <property type="entry name" value="THIOL:DISULFIDE INTERCHANGE PROTEIN DSBC-RELATED"/>
    <property type="match status" value="1"/>
</dbReference>
<dbReference type="Gene3D" id="3.40.30.10">
    <property type="entry name" value="Glutaredoxin"/>
    <property type="match status" value="1"/>
</dbReference>
<keyword evidence="3 7" id="KW-0732">Signal</keyword>
<sequence length="236" mass="25629">MKFTSLALAASLLFAASAQADEAAIRKALAQQFPGATIASVKKTPYSGLFEVYLDGQLIYMDDKAQYVFAGDVIDFKGRTNLTQARLNELQAVKWDTLPLNNALKTVKGTGARKLVVFSDVDCPFCRKFEAELAKVDNITVYTFLYPVEGLHPKAVQASKQIWCAPDRNKAWNDYITRGTVPSNDGKCANPVDATIALGSKLRVQGTPTLIFANGVRVPGMVPAAQLERLLAANAK</sequence>
<feature type="domain" description="Disulphide bond isomerase DsbC/G N-terminal" evidence="8">
    <location>
        <begin position="16"/>
        <end position="84"/>
    </location>
</feature>
<dbReference type="Pfam" id="PF13098">
    <property type="entry name" value="Thioredoxin_2"/>
    <property type="match status" value="1"/>
</dbReference>
<gene>
    <name evidence="10" type="ORF">VA613_12415</name>
</gene>
<name>A0ABZ1CHR9_9PROT</name>
<dbReference type="InterPro" id="IPR009094">
    <property type="entry name" value="DiS-bond_isomerase_DsbC/G_N_sf"/>
</dbReference>
<dbReference type="InterPro" id="IPR012336">
    <property type="entry name" value="Thioredoxin-like_fold"/>
</dbReference>
<accession>A0ABZ1CHR9</accession>
<dbReference type="Gene3D" id="3.10.450.70">
    <property type="entry name" value="Disulphide bond isomerase, DsbC/G, N-terminal"/>
    <property type="match status" value="1"/>
</dbReference>
<dbReference type="Pfam" id="PF10411">
    <property type="entry name" value="DsbC_N"/>
    <property type="match status" value="1"/>
</dbReference>
<dbReference type="InterPro" id="IPR051470">
    <property type="entry name" value="Thiol:disulfide_interchange"/>
</dbReference>
<dbReference type="SUPFAM" id="SSF52833">
    <property type="entry name" value="Thioredoxin-like"/>
    <property type="match status" value="1"/>
</dbReference>
<keyword evidence="5" id="KW-1015">Disulfide bond</keyword>
<keyword evidence="6 7" id="KW-0676">Redox-active center</keyword>
<evidence type="ECO:0000256" key="7">
    <source>
        <dbReference type="RuleBase" id="RU364038"/>
    </source>
</evidence>
<comment type="similarity">
    <text evidence="2 7">Belongs to the thioredoxin family. DsbC subfamily.</text>
</comment>
<feature type="domain" description="Thioredoxin-like fold" evidence="9">
    <location>
        <begin position="107"/>
        <end position="231"/>
    </location>
</feature>
<evidence type="ECO:0000313" key="11">
    <source>
        <dbReference type="Proteomes" id="UP001334732"/>
    </source>
</evidence>
<dbReference type="RefSeq" id="WP_324779329.1">
    <property type="nucleotide sequence ID" value="NZ_CP141769.1"/>
</dbReference>
<dbReference type="SUPFAM" id="SSF54423">
    <property type="entry name" value="DsbC/DsbG N-terminal domain-like"/>
    <property type="match status" value="1"/>
</dbReference>
<evidence type="ECO:0000313" key="10">
    <source>
        <dbReference type="EMBL" id="WRS38797.1"/>
    </source>
</evidence>
<evidence type="ECO:0000256" key="1">
    <source>
        <dbReference type="ARBA" id="ARBA00004418"/>
    </source>
</evidence>
<dbReference type="InterPro" id="IPR018950">
    <property type="entry name" value="DiS-bond_isomerase_DsbC/G_N"/>
</dbReference>
<evidence type="ECO:0000259" key="8">
    <source>
        <dbReference type="Pfam" id="PF10411"/>
    </source>
</evidence>
<dbReference type="Proteomes" id="UP001334732">
    <property type="component" value="Chromosome"/>
</dbReference>
<keyword evidence="11" id="KW-1185">Reference proteome</keyword>
<comment type="subcellular location">
    <subcellularLocation>
        <location evidence="1 7">Periplasm</location>
    </subcellularLocation>
</comment>
<evidence type="ECO:0000256" key="4">
    <source>
        <dbReference type="ARBA" id="ARBA00022764"/>
    </source>
</evidence>
<feature type="signal peptide" evidence="7">
    <location>
        <begin position="1"/>
        <end position="20"/>
    </location>
</feature>
<evidence type="ECO:0000256" key="2">
    <source>
        <dbReference type="ARBA" id="ARBA00009813"/>
    </source>
</evidence>
<protein>
    <recommendedName>
        <fullName evidence="7">Thiol:disulfide interchange protein</fullName>
    </recommendedName>
</protein>
<organism evidence="10 11">
    <name type="scientific">Thiobacillus sedimenti</name>
    <dbReference type="NCBI Taxonomy" id="3110231"/>
    <lineage>
        <taxon>Bacteria</taxon>
        <taxon>Pseudomonadati</taxon>
        <taxon>Pseudomonadota</taxon>
        <taxon>Betaproteobacteria</taxon>
        <taxon>Nitrosomonadales</taxon>
        <taxon>Thiobacillaceae</taxon>
        <taxon>Thiobacillus</taxon>
    </lineage>
</organism>
<dbReference type="EMBL" id="CP141769">
    <property type="protein sequence ID" value="WRS38797.1"/>
    <property type="molecule type" value="Genomic_DNA"/>
</dbReference>
<evidence type="ECO:0000259" key="9">
    <source>
        <dbReference type="Pfam" id="PF13098"/>
    </source>
</evidence>